<feature type="region of interest" description="Disordered" evidence="10">
    <location>
        <begin position="259"/>
        <end position="323"/>
    </location>
</feature>
<evidence type="ECO:0000256" key="9">
    <source>
        <dbReference type="RuleBase" id="RU000688"/>
    </source>
</evidence>
<evidence type="ECO:0000256" key="11">
    <source>
        <dbReference type="SAM" id="Phobius"/>
    </source>
</evidence>
<feature type="transmembrane region" description="Helical" evidence="11">
    <location>
        <begin position="47"/>
        <end position="74"/>
    </location>
</feature>
<evidence type="ECO:0000313" key="13">
    <source>
        <dbReference type="Ensembl" id="ENSSMRP00000009003.1"/>
    </source>
</evidence>
<dbReference type="Proteomes" id="UP000694421">
    <property type="component" value="Unplaced"/>
</dbReference>
<evidence type="ECO:0000259" key="12">
    <source>
        <dbReference type="PROSITE" id="PS50262"/>
    </source>
</evidence>
<evidence type="ECO:0000313" key="14">
    <source>
        <dbReference type="Proteomes" id="UP000694421"/>
    </source>
</evidence>
<proteinExistence type="inferred from homology"/>
<dbReference type="InterPro" id="IPR000276">
    <property type="entry name" value="GPCR_Rhodpsn"/>
</dbReference>
<dbReference type="PRINTS" id="PR00237">
    <property type="entry name" value="GPCRRHODOPSN"/>
</dbReference>
<keyword evidence="2" id="KW-1003">Cell membrane</keyword>
<sequence length="418" mass="46945">MGAPITRTGALEVASPLAPPTAGAGREQNGSSNQSEQVPASLPYSPLATALILLAVLMVALVTLMGNVLVVLAVYTSRALRAPQNLFLVSLAAADILVATLIIPFSLANEVMGYWCFGSLWCSLYLSLDVLFCTSSIMHLCAISLDRYWAVTRAARYNLKRSPRRVKCMIAAVWTIAAFVSLPPLFKSMHQDQLCLLHDDTWYVLASCTASFYAPCLIMVAVYCRIYHVAKHRNSIVIAARRVSCPSLIAAAKCDTRRVSTQHPGEAQDATLEPSQLPHPRPSLPRPSRQWKVEEIGSSSSRPQRTQRLPLTGPSNWQRRRSRDMSVSTNRLMQARERRFTFALAFIIGAFVLCWFPFFFTYSLESVLGEGCCISKTLFKFFFWIGYCNSSFNPIIYTVFNRDFRRQKHYRKRTRSCI</sequence>
<feature type="region of interest" description="Disordered" evidence="10">
    <location>
        <begin position="15"/>
        <end position="37"/>
    </location>
</feature>
<feature type="transmembrane region" description="Helical" evidence="11">
    <location>
        <begin position="340"/>
        <end position="361"/>
    </location>
</feature>
<evidence type="ECO:0000256" key="8">
    <source>
        <dbReference type="ARBA" id="ARBA00023224"/>
    </source>
</evidence>
<dbReference type="PANTHER" id="PTHR24248:SF0">
    <property type="entry name" value="ALPHA-2DA ADRENERGIC RECEPTOR-RELATED"/>
    <property type="match status" value="1"/>
</dbReference>
<evidence type="ECO:0000256" key="4">
    <source>
        <dbReference type="ARBA" id="ARBA00022989"/>
    </source>
</evidence>
<dbReference type="SUPFAM" id="SSF81321">
    <property type="entry name" value="Family A G protein-coupled receptor-like"/>
    <property type="match status" value="1"/>
</dbReference>
<keyword evidence="14" id="KW-1185">Reference proteome</keyword>
<keyword evidence="4 11" id="KW-1133">Transmembrane helix</keyword>
<dbReference type="PROSITE" id="PS00237">
    <property type="entry name" value="G_PROTEIN_RECEP_F1_1"/>
    <property type="match status" value="1"/>
</dbReference>
<evidence type="ECO:0000256" key="2">
    <source>
        <dbReference type="ARBA" id="ARBA00022475"/>
    </source>
</evidence>
<keyword evidence="6 11" id="KW-0472">Membrane</keyword>
<feature type="transmembrane region" description="Helical" evidence="11">
    <location>
        <begin position="125"/>
        <end position="145"/>
    </location>
</feature>
<dbReference type="GO" id="GO:0005886">
    <property type="term" value="C:plasma membrane"/>
    <property type="evidence" value="ECO:0007669"/>
    <property type="project" value="UniProtKB-SubCell"/>
</dbReference>
<dbReference type="OMA" id="CISKPLF"/>
<dbReference type="InterPro" id="IPR017452">
    <property type="entry name" value="GPCR_Rhodpsn_7TM"/>
</dbReference>
<comment type="similarity">
    <text evidence="9">Belongs to the G-protein coupled receptor 1 family.</text>
</comment>
<name>A0A8D0DMM8_SALMN</name>
<feature type="transmembrane region" description="Helical" evidence="11">
    <location>
        <begin position="202"/>
        <end position="224"/>
    </location>
</feature>
<dbReference type="AlphaFoldDB" id="A0A8D0DMM8"/>
<evidence type="ECO:0000256" key="7">
    <source>
        <dbReference type="ARBA" id="ARBA00023170"/>
    </source>
</evidence>
<feature type="transmembrane region" description="Helical" evidence="11">
    <location>
        <begin position="86"/>
        <end position="105"/>
    </location>
</feature>
<feature type="domain" description="G-protein coupled receptors family 1 profile" evidence="12">
    <location>
        <begin position="66"/>
        <end position="397"/>
    </location>
</feature>
<feature type="compositionally biased region" description="Polar residues" evidence="10">
    <location>
        <begin position="28"/>
        <end position="37"/>
    </location>
</feature>
<evidence type="ECO:0000256" key="3">
    <source>
        <dbReference type="ARBA" id="ARBA00022692"/>
    </source>
</evidence>
<keyword evidence="8 9" id="KW-0807">Transducer</keyword>
<dbReference type="SMART" id="SM01381">
    <property type="entry name" value="7TM_GPCR_Srsx"/>
    <property type="match status" value="1"/>
</dbReference>
<dbReference type="PROSITE" id="PS50262">
    <property type="entry name" value="G_PROTEIN_RECEP_F1_2"/>
    <property type="match status" value="1"/>
</dbReference>
<keyword evidence="3 9" id="KW-0812">Transmembrane</keyword>
<reference evidence="13" key="2">
    <citation type="submission" date="2025-09" db="UniProtKB">
        <authorList>
            <consortium name="Ensembl"/>
        </authorList>
    </citation>
    <scope>IDENTIFICATION</scope>
</reference>
<accession>A0A8D0DMM8</accession>
<feature type="transmembrane region" description="Helical" evidence="11">
    <location>
        <begin position="381"/>
        <end position="400"/>
    </location>
</feature>
<evidence type="ECO:0000256" key="1">
    <source>
        <dbReference type="ARBA" id="ARBA00004651"/>
    </source>
</evidence>
<evidence type="ECO:0000256" key="5">
    <source>
        <dbReference type="ARBA" id="ARBA00023040"/>
    </source>
</evidence>
<dbReference type="Ensembl" id="ENSSMRT00000010497.1">
    <property type="protein sequence ID" value="ENSSMRP00000009003.1"/>
    <property type="gene ID" value="ENSSMRG00000007192.1"/>
</dbReference>
<dbReference type="GO" id="GO:0051379">
    <property type="term" value="F:epinephrine binding"/>
    <property type="evidence" value="ECO:0007669"/>
    <property type="project" value="TreeGrafter"/>
</dbReference>
<feature type="compositionally biased region" description="Polar residues" evidence="10">
    <location>
        <begin position="297"/>
        <end position="317"/>
    </location>
</feature>
<dbReference type="PANTHER" id="PTHR24248">
    <property type="entry name" value="ADRENERGIC RECEPTOR-RELATED G-PROTEIN COUPLED RECEPTOR"/>
    <property type="match status" value="1"/>
</dbReference>
<dbReference type="GO" id="GO:0004938">
    <property type="term" value="F:alpha2-adrenergic receptor activity"/>
    <property type="evidence" value="ECO:0007669"/>
    <property type="project" value="TreeGrafter"/>
</dbReference>
<keyword evidence="5 9" id="KW-0297">G-protein coupled receptor</keyword>
<keyword evidence="7 9" id="KW-0675">Receptor</keyword>
<evidence type="ECO:0000256" key="6">
    <source>
        <dbReference type="ARBA" id="ARBA00023136"/>
    </source>
</evidence>
<evidence type="ECO:0000256" key="10">
    <source>
        <dbReference type="SAM" id="MobiDB-lite"/>
    </source>
</evidence>
<organism evidence="13 14">
    <name type="scientific">Salvator merianae</name>
    <name type="common">Argentine black and white tegu</name>
    <name type="synonym">Tupinambis merianae</name>
    <dbReference type="NCBI Taxonomy" id="96440"/>
    <lineage>
        <taxon>Eukaryota</taxon>
        <taxon>Metazoa</taxon>
        <taxon>Chordata</taxon>
        <taxon>Craniata</taxon>
        <taxon>Vertebrata</taxon>
        <taxon>Euteleostomi</taxon>
        <taxon>Lepidosauria</taxon>
        <taxon>Squamata</taxon>
        <taxon>Bifurcata</taxon>
        <taxon>Unidentata</taxon>
        <taxon>Episquamata</taxon>
        <taxon>Laterata</taxon>
        <taxon>Teiioidea</taxon>
        <taxon>Teiidae</taxon>
        <taxon>Salvator</taxon>
    </lineage>
</organism>
<dbReference type="GeneTree" id="ENSGT00940000164356"/>
<dbReference type="Gene3D" id="1.20.1070.10">
    <property type="entry name" value="Rhodopsin 7-helix transmembrane proteins"/>
    <property type="match status" value="1"/>
</dbReference>
<reference evidence="13" key="1">
    <citation type="submission" date="2025-08" db="UniProtKB">
        <authorList>
            <consortium name="Ensembl"/>
        </authorList>
    </citation>
    <scope>IDENTIFICATION</scope>
</reference>
<dbReference type="Pfam" id="PF00001">
    <property type="entry name" value="7tm_1"/>
    <property type="match status" value="1"/>
</dbReference>
<protein>
    <recommendedName>
        <fullName evidence="12">G-protein coupled receptors family 1 profile domain-containing protein</fullName>
    </recommendedName>
</protein>
<comment type="subcellular location">
    <subcellularLocation>
        <location evidence="1">Cell membrane</location>
        <topology evidence="1">Multi-pass membrane protein</topology>
    </subcellularLocation>
</comment>
<feature type="transmembrane region" description="Helical" evidence="11">
    <location>
        <begin position="166"/>
        <end position="182"/>
    </location>
</feature>